<name>A0ACC1JFT1_9FUNG</name>
<comment type="caution">
    <text evidence="1">The sequence shown here is derived from an EMBL/GenBank/DDBJ whole genome shotgun (WGS) entry which is preliminary data.</text>
</comment>
<evidence type="ECO:0000313" key="2">
    <source>
        <dbReference type="Proteomes" id="UP001150603"/>
    </source>
</evidence>
<gene>
    <name evidence="1" type="ORF">FBU59_000755</name>
</gene>
<protein>
    <submittedName>
        <fullName evidence="1">Uncharacterized protein</fullName>
    </submittedName>
</protein>
<sequence length="214" mass="23719">MSPSIDTPLVTLTRPRQSNRNVFLLQLHNGIDNRVTVDLIRDINQCLDRIETELSADPESKLGGSVVVTGHGKFFSNGFNTDQLDDPSLDIRSMFQKLLARFMLFRTPVIGALNGHTFAAGCMLSLAFDYRVMRRDRGFICLNEVDIRRPMLPGMAAVIKEKITGLNALRDSVLGGKRFSAEEAKEAGFVDEVVDADKVVEAALDMAEKYAPKT</sequence>
<accession>A0ACC1JFT1</accession>
<feature type="non-terminal residue" evidence="1">
    <location>
        <position position="214"/>
    </location>
</feature>
<dbReference type="EMBL" id="JANBPW010000240">
    <property type="protein sequence ID" value="KAJ1950282.1"/>
    <property type="molecule type" value="Genomic_DNA"/>
</dbReference>
<evidence type="ECO:0000313" key="1">
    <source>
        <dbReference type="EMBL" id="KAJ1950282.1"/>
    </source>
</evidence>
<dbReference type="Proteomes" id="UP001150603">
    <property type="component" value="Unassembled WGS sequence"/>
</dbReference>
<keyword evidence="2" id="KW-1185">Reference proteome</keyword>
<organism evidence="1 2">
    <name type="scientific">Linderina macrospora</name>
    <dbReference type="NCBI Taxonomy" id="4868"/>
    <lineage>
        <taxon>Eukaryota</taxon>
        <taxon>Fungi</taxon>
        <taxon>Fungi incertae sedis</taxon>
        <taxon>Zoopagomycota</taxon>
        <taxon>Kickxellomycotina</taxon>
        <taxon>Kickxellomycetes</taxon>
        <taxon>Kickxellales</taxon>
        <taxon>Kickxellaceae</taxon>
        <taxon>Linderina</taxon>
    </lineage>
</organism>
<reference evidence="1" key="1">
    <citation type="submission" date="2022-07" db="EMBL/GenBank/DDBJ databases">
        <title>Phylogenomic reconstructions and comparative analyses of Kickxellomycotina fungi.</title>
        <authorList>
            <person name="Reynolds N.K."/>
            <person name="Stajich J.E."/>
            <person name="Barry K."/>
            <person name="Grigoriev I.V."/>
            <person name="Crous P."/>
            <person name="Smith M.E."/>
        </authorList>
    </citation>
    <scope>NUCLEOTIDE SEQUENCE</scope>
    <source>
        <strain evidence="1">NRRL 5244</strain>
    </source>
</reference>
<proteinExistence type="predicted"/>